<dbReference type="Proteomes" id="UP000036681">
    <property type="component" value="Unplaced"/>
</dbReference>
<protein>
    <submittedName>
        <fullName evidence="2">Uncharacterized protein</fullName>
    </submittedName>
</protein>
<dbReference type="AlphaFoldDB" id="A0A9J2PCL5"/>
<evidence type="ECO:0000313" key="2">
    <source>
        <dbReference type="WBParaSite" id="ALUE_0000744601-mRNA-1"/>
    </source>
</evidence>
<dbReference type="WBParaSite" id="ALUE_0000744601-mRNA-1">
    <property type="protein sequence ID" value="ALUE_0000744601-mRNA-1"/>
    <property type="gene ID" value="ALUE_0000744601"/>
</dbReference>
<proteinExistence type="predicted"/>
<name>A0A9J2PCL5_ASCLU</name>
<organism evidence="1 2">
    <name type="scientific">Ascaris lumbricoides</name>
    <name type="common">Giant roundworm</name>
    <dbReference type="NCBI Taxonomy" id="6252"/>
    <lineage>
        <taxon>Eukaryota</taxon>
        <taxon>Metazoa</taxon>
        <taxon>Ecdysozoa</taxon>
        <taxon>Nematoda</taxon>
        <taxon>Chromadorea</taxon>
        <taxon>Rhabditida</taxon>
        <taxon>Spirurina</taxon>
        <taxon>Ascaridomorpha</taxon>
        <taxon>Ascaridoidea</taxon>
        <taxon>Ascarididae</taxon>
        <taxon>Ascaris</taxon>
    </lineage>
</organism>
<reference evidence="2" key="1">
    <citation type="submission" date="2023-03" db="UniProtKB">
        <authorList>
            <consortium name="WormBaseParasite"/>
        </authorList>
    </citation>
    <scope>IDENTIFICATION</scope>
</reference>
<accession>A0A9J2PCL5</accession>
<keyword evidence="1" id="KW-1185">Reference proteome</keyword>
<evidence type="ECO:0000313" key="1">
    <source>
        <dbReference type="Proteomes" id="UP000036681"/>
    </source>
</evidence>
<sequence length="128" mass="14698">MGYIEYTKLRLGIFIDIPFEVVLLLTLNVVNCDDEDNYSKTCHPDFYMKCVPGRNDSVAYGTRSEDGMVVILNKEVFDEIHDRQSDTYLMWRIFSTYSNASKEARRQLPLFNVSAQLQEGVISDLKAG</sequence>